<reference evidence="3" key="1">
    <citation type="submission" date="2018-09" db="EMBL/GenBank/DDBJ databases">
        <authorList>
            <person name="Zhu H."/>
        </authorList>
    </citation>
    <scope>NUCLEOTIDE SEQUENCE [LARGE SCALE GENOMIC DNA]</scope>
    <source>
        <strain evidence="3">K1R23-30</strain>
    </source>
</reference>
<accession>A0A3A3FRL4</accession>
<dbReference type="AlphaFoldDB" id="A0A3A3FRL4"/>
<keyword evidence="3" id="KW-1185">Reference proteome</keyword>
<keyword evidence="1" id="KW-0472">Membrane</keyword>
<feature type="transmembrane region" description="Helical" evidence="1">
    <location>
        <begin position="12"/>
        <end position="34"/>
    </location>
</feature>
<keyword evidence="1" id="KW-0812">Transmembrane</keyword>
<evidence type="ECO:0000256" key="1">
    <source>
        <dbReference type="SAM" id="Phobius"/>
    </source>
</evidence>
<protein>
    <recommendedName>
        <fullName evidence="4">Type IV pilin accessory protein</fullName>
    </recommendedName>
</protein>
<keyword evidence="1" id="KW-1133">Transmembrane helix</keyword>
<dbReference type="Proteomes" id="UP000265955">
    <property type="component" value="Unassembled WGS sequence"/>
</dbReference>
<dbReference type="NCBIfam" id="NF041437">
    <property type="entry name" value="TfpZ"/>
    <property type="match status" value="1"/>
</dbReference>
<comment type="caution">
    <text evidence="2">The sequence shown here is derived from an EMBL/GenBank/DDBJ whole genome shotgun (WGS) entry which is preliminary data.</text>
</comment>
<gene>
    <name evidence="2" type="ORF">D3871_04625</name>
</gene>
<feature type="transmembrane region" description="Helical" evidence="1">
    <location>
        <begin position="46"/>
        <end position="66"/>
    </location>
</feature>
<dbReference type="InterPro" id="IPR047814">
    <property type="entry name" value="TfpX/TfpZ-like"/>
</dbReference>
<sequence length="250" mass="27825">MRASMNRFTASFVHMLGSACVVALVFLLVWLVWYPGRMFEAASGTNLMMILILVDVTLGPLITLIIFSPGKPSLKSDLTVVVVLQIAFLLYGIWSIYSARPVYIPFDEDRFYLVTASDIDPEDRKKVKDPVFQSFPALGPKIVGTVLPDDPKMRERIKFGGLLGMGIQLLPQYYVPYGQAAASVKAVALPAKQLMKKMTGVSEDDVSRLHAYEEKKRVAGKNVVFVRLVTRKFMLYVAVDEASGEVIEIL</sequence>
<organism evidence="2 3">
    <name type="scientific">Noviherbaspirillum saxi</name>
    <dbReference type="NCBI Taxonomy" id="2320863"/>
    <lineage>
        <taxon>Bacteria</taxon>
        <taxon>Pseudomonadati</taxon>
        <taxon>Pseudomonadota</taxon>
        <taxon>Betaproteobacteria</taxon>
        <taxon>Burkholderiales</taxon>
        <taxon>Oxalobacteraceae</taxon>
        <taxon>Noviherbaspirillum</taxon>
    </lineage>
</organism>
<evidence type="ECO:0000313" key="3">
    <source>
        <dbReference type="Proteomes" id="UP000265955"/>
    </source>
</evidence>
<dbReference type="PROSITE" id="PS51257">
    <property type="entry name" value="PROKAR_LIPOPROTEIN"/>
    <property type="match status" value="1"/>
</dbReference>
<dbReference type="EMBL" id="QYUO01000001">
    <property type="protein sequence ID" value="RJF97884.1"/>
    <property type="molecule type" value="Genomic_DNA"/>
</dbReference>
<feature type="transmembrane region" description="Helical" evidence="1">
    <location>
        <begin position="78"/>
        <end position="97"/>
    </location>
</feature>
<evidence type="ECO:0000313" key="2">
    <source>
        <dbReference type="EMBL" id="RJF97884.1"/>
    </source>
</evidence>
<name>A0A3A3FRL4_9BURK</name>
<proteinExistence type="predicted"/>
<evidence type="ECO:0008006" key="4">
    <source>
        <dbReference type="Google" id="ProtNLM"/>
    </source>
</evidence>